<dbReference type="Proteomes" id="UP000325636">
    <property type="component" value="Unassembled WGS sequence"/>
</dbReference>
<dbReference type="InterPro" id="IPR011006">
    <property type="entry name" value="CheY-like_superfamily"/>
</dbReference>
<accession>A0A5J5M2H5</accession>
<sequence>MELEGFEVRTFSDAQSLLRKPDISRQAFLVIDYRLPDTNGLDLLQRLRAKGVSTQQLSSRPTRPRTCIGALLR</sequence>
<dbReference type="InterPro" id="IPR001789">
    <property type="entry name" value="Sig_transdc_resp-reg_receiver"/>
</dbReference>
<protein>
    <submittedName>
        <fullName evidence="3">Response regulator</fullName>
    </submittedName>
</protein>
<dbReference type="Gene3D" id="3.40.50.2300">
    <property type="match status" value="1"/>
</dbReference>
<dbReference type="EMBL" id="SRLN01000003">
    <property type="protein sequence ID" value="KAB0243968.1"/>
    <property type="molecule type" value="Genomic_DNA"/>
</dbReference>
<reference evidence="4" key="1">
    <citation type="submission" date="2019-04" db="EMBL/GenBank/DDBJ databases">
        <title>Microviridin 1777: A Toxic Chymotrypsin Inhibitor Discovered by a Metabologenomic Approach.</title>
        <authorList>
            <person name="Sieber S."/>
            <person name="Grendelmeier S.M."/>
            <person name="Harris L.A."/>
            <person name="Mitchell D.A."/>
            <person name="Gademann K."/>
        </authorList>
    </citation>
    <scope>NUCLEOTIDE SEQUENCE [LARGE SCALE GENOMIC DNA]</scope>
    <source>
        <strain evidence="4">EAWAG127a</strain>
    </source>
</reference>
<evidence type="ECO:0000259" key="2">
    <source>
        <dbReference type="PROSITE" id="PS50110"/>
    </source>
</evidence>
<proteinExistence type="predicted"/>
<dbReference type="PROSITE" id="PS50110">
    <property type="entry name" value="RESPONSE_REGULATORY"/>
    <property type="match status" value="1"/>
</dbReference>
<organism evidence="3 4">
    <name type="scientific">Microcystis aeruginosa EAWAG127a</name>
    <dbReference type="NCBI Taxonomy" id="2529855"/>
    <lineage>
        <taxon>Bacteria</taxon>
        <taxon>Bacillati</taxon>
        <taxon>Cyanobacteriota</taxon>
        <taxon>Cyanophyceae</taxon>
        <taxon>Oscillatoriophycideae</taxon>
        <taxon>Chroococcales</taxon>
        <taxon>Microcystaceae</taxon>
        <taxon>Microcystis</taxon>
    </lineage>
</organism>
<evidence type="ECO:0000256" key="1">
    <source>
        <dbReference type="PROSITE-ProRule" id="PRU00169"/>
    </source>
</evidence>
<dbReference type="SUPFAM" id="SSF52172">
    <property type="entry name" value="CheY-like"/>
    <property type="match status" value="1"/>
</dbReference>
<dbReference type="AlphaFoldDB" id="A0A5J5M2H5"/>
<dbReference type="GO" id="GO:0000160">
    <property type="term" value="P:phosphorelay signal transduction system"/>
    <property type="evidence" value="ECO:0007669"/>
    <property type="project" value="InterPro"/>
</dbReference>
<feature type="modified residue" description="4-aspartylphosphate" evidence="1">
    <location>
        <position position="32"/>
    </location>
</feature>
<gene>
    <name evidence="3" type="ORF">EZJ55_00515</name>
</gene>
<evidence type="ECO:0000313" key="4">
    <source>
        <dbReference type="Proteomes" id="UP000325636"/>
    </source>
</evidence>
<keyword evidence="1" id="KW-0597">Phosphoprotein</keyword>
<feature type="domain" description="Response regulatory" evidence="2">
    <location>
        <begin position="1"/>
        <end position="73"/>
    </location>
</feature>
<evidence type="ECO:0000313" key="3">
    <source>
        <dbReference type="EMBL" id="KAB0243968.1"/>
    </source>
</evidence>
<name>A0A5J5M2H5_MICAE</name>
<comment type="caution">
    <text evidence="3">The sequence shown here is derived from an EMBL/GenBank/DDBJ whole genome shotgun (WGS) entry which is preliminary data.</text>
</comment>